<name>A0AAD3S2W5_NEPGR</name>
<dbReference type="AlphaFoldDB" id="A0AAD3S2W5"/>
<comment type="caution">
    <text evidence="1">The sequence shown here is derived from an EMBL/GenBank/DDBJ whole genome shotgun (WGS) entry which is preliminary data.</text>
</comment>
<dbReference type="EMBL" id="BSYO01000004">
    <property type="protein sequence ID" value="GMH03453.1"/>
    <property type="molecule type" value="Genomic_DNA"/>
</dbReference>
<proteinExistence type="predicted"/>
<accession>A0AAD3S2W5</accession>
<protein>
    <submittedName>
        <fullName evidence="1">Uncharacterized protein</fullName>
    </submittedName>
</protein>
<evidence type="ECO:0000313" key="2">
    <source>
        <dbReference type="Proteomes" id="UP001279734"/>
    </source>
</evidence>
<gene>
    <name evidence="1" type="ORF">Nepgr_005292</name>
</gene>
<sequence length="168" mass="18263">METGLGPNLTAASLLSVSERSENSVDAESVPEPLLCLWPRFSWCMLETVAQALISFFELVSVSMGHLSLVYLSLRCLGCMEAGGLNCSENRYGCYSKIESIAACCGGDLISYDAVSATDAGMVQNPALYLGRQLMSVSLLLHTHFLCGFHGFDKLEDAFLLLELYRAC</sequence>
<keyword evidence="2" id="KW-1185">Reference proteome</keyword>
<evidence type="ECO:0000313" key="1">
    <source>
        <dbReference type="EMBL" id="GMH03453.1"/>
    </source>
</evidence>
<organism evidence="1 2">
    <name type="scientific">Nepenthes gracilis</name>
    <name type="common">Slender pitcher plant</name>
    <dbReference type="NCBI Taxonomy" id="150966"/>
    <lineage>
        <taxon>Eukaryota</taxon>
        <taxon>Viridiplantae</taxon>
        <taxon>Streptophyta</taxon>
        <taxon>Embryophyta</taxon>
        <taxon>Tracheophyta</taxon>
        <taxon>Spermatophyta</taxon>
        <taxon>Magnoliopsida</taxon>
        <taxon>eudicotyledons</taxon>
        <taxon>Gunneridae</taxon>
        <taxon>Pentapetalae</taxon>
        <taxon>Caryophyllales</taxon>
        <taxon>Nepenthaceae</taxon>
        <taxon>Nepenthes</taxon>
    </lineage>
</organism>
<dbReference type="Proteomes" id="UP001279734">
    <property type="component" value="Unassembled WGS sequence"/>
</dbReference>
<reference evidence="1" key="1">
    <citation type="submission" date="2023-05" db="EMBL/GenBank/DDBJ databases">
        <title>Nepenthes gracilis genome sequencing.</title>
        <authorList>
            <person name="Fukushima K."/>
        </authorList>
    </citation>
    <scope>NUCLEOTIDE SEQUENCE</scope>
    <source>
        <strain evidence="1">SING2019-196</strain>
    </source>
</reference>